<gene>
    <name evidence="1" type="ORF">SAMN04487893_11594</name>
</gene>
<reference evidence="2" key="1">
    <citation type="submission" date="2016-10" db="EMBL/GenBank/DDBJ databases">
        <authorList>
            <person name="Varghese N."/>
            <person name="Submissions S."/>
        </authorList>
    </citation>
    <scope>NUCLEOTIDE SEQUENCE [LARGE SCALE GENOMIC DNA]</scope>
    <source>
        <strain evidence="2">DSM 26542</strain>
    </source>
</reference>
<dbReference type="Proteomes" id="UP000243887">
    <property type="component" value="Unassembled WGS sequence"/>
</dbReference>
<evidence type="ECO:0000313" key="1">
    <source>
        <dbReference type="EMBL" id="SFJ76897.1"/>
    </source>
</evidence>
<sequence length="340" mass="40204">MEKLKFIALLDEFENSGNLIKLGFGEIQNINLNNSYYFLPFQLLSQGFERLMKVYICVGHFHKFKKLPDSKYIRILGHDLEKLLDEIIKNYYLERRESQFILDKKFLDKDLDLKELLFILSEFGKLSRYHNFDIITGSTKLGVDTKNRWQDFENKILNSNDFIKLMDFNLSHEVFQKISTYIIIVFEKFVSSLSRQIIFDSLGDIGKQVISSNIQDFGMLYEKDFGVKDYRVFTTRYLESPLRCHKRTIEDENERKHNPNYKYQLIKKIDFEGEWPFYCEEVVIECRYSHWCIISIEGYDYALNGSAKGRYKLENPHDAGMAILGESLSKFISMTLNLGK</sequence>
<organism evidence="1 2">
    <name type="scientific">Myroides guanonis</name>
    <dbReference type="NCBI Taxonomy" id="1150112"/>
    <lineage>
        <taxon>Bacteria</taxon>
        <taxon>Pseudomonadati</taxon>
        <taxon>Bacteroidota</taxon>
        <taxon>Flavobacteriia</taxon>
        <taxon>Flavobacteriales</taxon>
        <taxon>Flavobacteriaceae</taxon>
        <taxon>Myroides</taxon>
    </lineage>
</organism>
<accession>A0A1I3U536</accession>
<dbReference type="EMBL" id="FORU01000015">
    <property type="protein sequence ID" value="SFJ76897.1"/>
    <property type="molecule type" value="Genomic_DNA"/>
</dbReference>
<proteinExistence type="predicted"/>
<dbReference type="STRING" id="1150112.SAMN04487893_11594"/>
<evidence type="ECO:0000313" key="2">
    <source>
        <dbReference type="Proteomes" id="UP000243887"/>
    </source>
</evidence>
<dbReference type="RefSeq" id="WP_090680705.1">
    <property type="nucleotide sequence ID" value="NZ_FORU01000015.1"/>
</dbReference>
<dbReference type="AlphaFoldDB" id="A0A1I3U536"/>
<name>A0A1I3U536_9FLAO</name>
<dbReference type="OrthoDB" id="7057360at2"/>
<keyword evidence="2" id="KW-1185">Reference proteome</keyword>
<protein>
    <submittedName>
        <fullName evidence="1">Uncharacterized protein</fullName>
    </submittedName>
</protein>